<keyword evidence="2" id="KW-0328">Glycosyltransferase</keyword>
<dbReference type="PANTHER" id="PTHR43867">
    <property type="entry name" value="CELLULOSE SYNTHASE CATALYTIC SUBUNIT A [UDP-FORMING]"/>
    <property type="match status" value="1"/>
</dbReference>
<dbReference type="InterPro" id="IPR007831">
    <property type="entry name" value="T2SS_GspE_N"/>
</dbReference>
<feature type="transmembrane region" description="Helical" evidence="8">
    <location>
        <begin position="456"/>
        <end position="481"/>
    </location>
</feature>
<protein>
    <submittedName>
        <fullName evidence="10">Glycosyltransferase</fullName>
    </submittedName>
</protein>
<dbReference type="Pfam" id="PF13641">
    <property type="entry name" value="Glyco_tranf_2_3"/>
    <property type="match status" value="1"/>
</dbReference>
<reference evidence="10 11" key="1">
    <citation type="submission" date="2019-06" db="EMBL/GenBank/DDBJ databases">
        <authorList>
            <person name="Jiang L."/>
        </authorList>
    </citation>
    <scope>NUCLEOTIDE SEQUENCE [LARGE SCALE GENOMIC DNA]</scope>
    <source>
        <strain evidence="10 11">YIM 48858</strain>
    </source>
</reference>
<dbReference type="InterPro" id="IPR050321">
    <property type="entry name" value="Glycosyltr_2/OpgH_subfam"/>
</dbReference>
<feature type="domain" description="Type II secretion system protein GspE N-terminal" evidence="9">
    <location>
        <begin position="34"/>
        <end position="111"/>
    </location>
</feature>
<keyword evidence="11" id="KW-1185">Reference proteome</keyword>
<dbReference type="OrthoDB" id="7431422at2"/>
<evidence type="ECO:0000313" key="10">
    <source>
        <dbReference type="EMBL" id="TNC74592.1"/>
    </source>
</evidence>
<dbReference type="GO" id="GO:0016020">
    <property type="term" value="C:membrane"/>
    <property type="evidence" value="ECO:0007669"/>
    <property type="project" value="UniProtKB-SubCell"/>
</dbReference>
<evidence type="ECO:0000259" key="9">
    <source>
        <dbReference type="Pfam" id="PF05157"/>
    </source>
</evidence>
<comment type="caution">
    <text evidence="10">The sequence shown here is derived from an EMBL/GenBank/DDBJ whole genome shotgun (WGS) entry which is preliminary data.</text>
</comment>
<dbReference type="RefSeq" id="WP_139079587.1">
    <property type="nucleotide sequence ID" value="NZ_VDFV01000001.1"/>
</dbReference>
<sequence>MTEEFLPLRSDPLDQGARPGPASAEWASDGEPTFIDPIRQAPDPSLAAGLDPVFALTQGLLPWRRTGAVTVVLAADPRAAHRYLPRLESHLGPVRLARAAPEALERALAAIAAHPLVGEAERRRPNPLSCRSLPGLRLGRLAIGAGIVFLTLVLAFPLAVFATLALAGSLVLLLSAALKFAAAWATLRRDLPVEITPVVPARLPVISLLVPLYREREVATSLLRHMEALDYPRDRLDLCLVVEDDDALTRAALDAARLPHWARIVEVPGRTIRTKPRALNYALNFARGSIIGIYDAEDVPAPDQLRCVAAIFARRDPSTACLQGALDYHNGERNWIARCFTLEYAGWFRVLLPGLERLELALPLGGTTLFLRRGALEAVGGWDAHNVTEDADLGILLARHGFRTEMIPIITQEEANARLWPWVRQRSRWLKGYAITWAVHMRDPWALWRDLGPRRFWGFQVMLLGSLLQIALAPILWSFWLVPLGLPHPLAPLLSPVVLVALSTLFLASFVLDLAYAWMGARRAGKADLALWAPTLAIYFPLATLALAKALWEAARRPFHWDKTAHGFDRAPPLTPLPAPSPHPAADGS</sequence>
<evidence type="ECO:0000313" key="11">
    <source>
        <dbReference type="Proteomes" id="UP000305709"/>
    </source>
</evidence>
<gene>
    <name evidence="10" type="ORF">FHG71_00150</name>
</gene>
<name>A0A5C4NKE0_9RHOB</name>
<organism evidence="10 11">
    <name type="scientific">Rubellimicrobium roseum</name>
    <dbReference type="NCBI Taxonomy" id="687525"/>
    <lineage>
        <taxon>Bacteria</taxon>
        <taxon>Pseudomonadati</taxon>
        <taxon>Pseudomonadota</taxon>
        <taxon>Alphaproteobacteria</taxon>
        <taxon>Rhodobacterales</taxon>
        <taxon>Roseobacteraceae</taxon>
        <taxon>Rubellimicrobium</taxon>
    </lineage>
</organism>
<evidence type="ECO:0000256" key="8">
    <source>
        <dbReference type="SAM" id="Phobius"/>
    </source>
</evidence>
<feature type="transmembrane region" description="Helical" evidence="8">
    <location>
        <begin position="141"/>
        <end position="160"/>
    </location>
</feature>
<feature type="region of interest" description="Disordered" evidence="7">
    <location>
        <begin position="1"/>
        <end position="30"/>
    </location>
</feature>
<accession>A0A5C4NKE0</accession>
<dbReference type="PANTHER" id="PTHR43867:SF2">
    <property type="entry name" value="CELLULOSE SYNTHASE CATALYTIC SUBUNIT A [UDP-FORMING]"/>
    <property type="match status" value="1"/>
</dbReference>
<evidence type="ECO:0000256" key="1">
    <source>
        <dbReference type="ARBA" id="ARBA00004141"/>
    </source>
</evidence>
<keyword evidence="3 10" id="KW-0808">Transferase</keyword>
<keyword evidence="5 8" id="KW-1133">Transmembrane helix</keyword>
<evidence type="ECO:0000256" key="6">
    <source>
        <dbReference type="ARBA" id="ARBA00023136"/>
    </source>
</evidence>
<feature type="transmembrane region" description="Helical" evidence="8">
    <location>
        <begin position="493"/>
        <end position="517"/>
    </location>
</feature>
<evidence type="ECO:0000256" key="5">
    <source>
        <dbReference type="ARBA" id="ARBA00022989"/>
    </source>
</evidence>
<keyword evidence="4 8" id="KW-0812">Transmembrane</keyword>
<dbReference type="Gene3D" id="3.90.550.10">
    <property type="entry name" value="Spore Coat Polysaccharide Biosynthesis Protein SpsA, Chain A"/>
    <property type="match status" value="1"/>
</dbReference>
<dbReference type="GO" id="GO:0016757">
    <property type="term" value="F:glycosyltransferase activity"/>
    <property type="evidence" value="ECO:0007669"/>
    <property type="project" value="UniProtKB-KW"/>
</dbReference>
<dbReference type="Pfam" id="PF05157">
    <property type="entry name" value="MshEN"/>
    <property type="match status" value="1"/>
</dbReference>
<dbReference type="EMBL" id="VDFV01000001">
    <property type="protein sequence ID" value="TNC74592.1"/>
    <property type="molecule type" value="Genomic_DNA"/>
</dbReference>
<dbReference type="SUPFAM" id="SSF53448">
    <property type="entry name" value="Nucleotide-diphospho-sugar transferases"/>
    <property type="match status" value="1"/>
</dbReference>
<evidence type="ECO:0000256" key="2">
    <source>
        <dbReference type="ARBA" id="ARBA00022676"/>
    </source>
</evidence>
<dbReference type="Proteomes" id="UP000305709">
    <property type="component" value="Unassembled WGS sequence"/>
</dbReference>
<dbReference type="AlphaFoldDB" id="A0A5C4NKE0"/>
<evidence type="ECO:0000256" key="7">
    <source>
        <dbReference type="SAM" id="MobiDB-lite"/>
    </source>
</evidence>
<evidence type="ECO:0000256" key="3">
    <source>
        <dbReference type="ARBA" id="ARBA00022679"/>
    </source>
</evidence>
<dbReference type="InterPro" id="IPR029044">
    <property type="entry name" value="Nucleotide-diphossugar_trans"/>
</dbReference>
<keyword evidence="6 8" id="KW-0472">Membrane</keyword>
<feature type="transmembrane region" description="Helical" evidence="8">
    <location>
        <begin position="529"/>
        <end position="552"/>
    </location>
</feature>
<comment type="subcellular location">
    <subcellularLocation>
        <location evidence="1">Membrane</location>
        <topology evidence="1">Multi-pass membrane protein</topology>
    </subcellularLocation>
</comment>
<proteinExistence type="predicted"/>
<evidence type="ECO:0000256" key="4">
    <source>
        <dbReference type="ARBA" id="ARBA00022692"/>
    </source>
</evidence>